<evidence type="ECO:0000313" key="2">
    <source>
        <dbReference type="Proteomes" id="UP001642484"/>
    </source>
</evidence>
<accession>A0ABP0T1M5</accession>
<gene>
    <name evidence="1" type="ORF">CCMP2556_LOCUS55651</name>
</gene>
<sequence length="358" mass="39770">MLAGSLGCLCKGRSLSAVGTVRVQQAAIFVSHGWMNSEPREGFASLLLPVVSFISGWRPLRTRRYAQWNHSSSNRFKFSSRLLDEGRLSLNQALSCADSHVHVVRSFGRGSSFRRMTCGLLEKFFPDLKSSRLILAKDDPDLDVYKTNAGPWASRIIMGVKGAERQIAFIDQIAPKGAKVMIFDDNILKFMDCGKAIEAGAQLDELIAMGFNEMERAGAKIWSGSDSPNPAHWSAEVDVGKGLVYGAAFGMVAMHEDSRYSLFGQVMDDIERSCRFYEHDGATVRVGRFQVYKRHAPGMYHKRKGGISASLSAEDYKAESSAARSALLQRFPQQLEAAETKLGMKFKHDRIRRAAFIL</sequence>
<dbReference type="EMBL" id="CAXAMN010029050">
    <property type="protein sequence ID" value="CAK9118617.1"/>
    <property type="molecule type" value="Genomic_DNA"/>
</dbReference>
<protein>
    <submittedName>
        <fullName evidence="1">Uncharacterized protein</fullName>
    </submittedName>
</protein>
<dbReference type="Proteomes" id="UP001642484">
    <property type="component" value="Unassembled WGS sequence"/>
</dbReference>
<proteinExistence type="predicted"/>
<keyword evidence="2" id="KW-1185">Reference proteome</keyword>
<organism evidence="1 2">
    <name type="scientific">Durusdinium trenchii</name>
    <dbReference type="NCBI Taxonomy" id="1381693"/>
    <lineage>
        <taxon>Eukaryota</taxon>
        <taxon>Sar</taxon>
        <taxon>Alveolata</taxon>
        <taxon>Dinophyceae</taxon>
        <taxon>Suessiales</taxon>
        <taxon>Symbiodiniaceae</taxon>
        <taxon>Durusdinium</taxon>
    </lineage>
</organism>
<reference evidence="1 2" key="1">
    <citation type="submission" date="2024-02" db="EMBL/GenBank/DDBJ databases">
        <authorList>
            <person name="Chen Y."/>
            <person name="Shah S."/>
            <person name="Dougan E. K."/>
            <person name="Thang M."/>
            <person name="Chan C."/>
        </authorList>
    </citation>
    <scope>NUCLEOTIDE SEQUENCE [LARGE SCALE GENOMIC DNA]</scope>
</reference>
<comment type="caution">
    <text evidence="1">The sequence shown here is derived from an EMBL/GenBank/DDBJ whole genome shotgun (WGS) entry which is preliminary data.</text>
</comment>
<name>A0ABP0T1M5_9DINO</name>
<evidence type="ECO:0000313" key="1">
    <source>
        <dbReference type="EMBL" id="CAK9118617.1"/>
    </source>
</evidence>